<evidence type="ECO:0000259" key="3">
    <source>
        <dbReference type="Pfam" id="PF01113"/>
    </source>
</evidence>
<dbReference type="GO" id="GO:0008839">
    <property type="term" value="F:4-hydroxy-tetrahydrodipicolinate reductase"/>
    <property type="evidence" value="ECO:0007669"/>
    <property type="project" value="InterPro"/>
</dbReference>
<evidence type="ECO:0000313" key="4">
    <source>
        <dbReference type="EMBL" id="GAG24311.1"/>
    </source>
</evidence>
<feature type="domain" description="Dihydrodipicolinate reductase N-terminal" evidence="3">
    <location>
        <begin position="5"/>
        <end position="104"/>
    </location>
</feature>
<dbReference type="SUPFAM" id="SSF51735">
    <property type="entry name" value="NAD(P)-binding Rossmann-fold domains"/>
    <property type="match status" value="1"/>
</dbReference>
<dbReference type="InterPro" id="IPR036291">
    <property type="entry name" value="NAD(P)-bd_dom_sf"/>
</dbReference>
<keyword evidence="2" id="KW-0560">Oxidoreductase</keyword>
<comment type="caution">
    <text evidence="4">The sequence shown here is derived from an EMBL/GenBank/DDBJ whole genome shotgun (WGS) entry which is preliminary data.</text>
</comment>
<evidence type="ECO:0000256" key="1">
    <source>
        <dbReference type="ARBA" id="ARBA00022857"/>
    </source>
</evidence>
<proteinExistence type="predicted"/>
<accession>X0XH74</accession>
<evidence type="ECO:0000256" key="2">
    <source>
        <dbReference type="ARBA" id="ARBA00023002"/>
    </source>
</evidence>
<dbReference type="InterPro" id="IPR000846">
    <property type="entry name" value="DapB_N"/>
</dbReference>
<dbReference type="Gene3D" id="3.40.50.720">
    <property type="entry name" value="NAD(P)-binding Rossmann-like Domain"/>
    <property type="match status" value="1"/>
</dbReference>
<dbReference type="AlphaFoldDB" id="X0XH74"/>
<feature type="non-terminal residue" evidence="4">
    <location>
        <position position="105"/>
    </location>
</feature>
<protein>
    <recommendedName>
        <fullName evidence="3">Dihydrodipicolinate reductase N-terminal domain-containing protein</fullName>
    </recommendedName>
</protein>
<sequence>MNKLKIGISGVAGRMGALIAQEVLRDATLELAVAIEVKGHKSLGKKVGDVIGLKDRGPVITDSPETISLCRVFIDFTVPQATQAHLLVCQDKGVGMVIGTTALDE</sequence>
<dbReference type="Pfam" id="PF01113">
    <property type="entry name" value="DapB_N"/>
    <property type="match status" value="1"/>
</dbReference>
<organism evidence="4">
    <name type="scientific">marine sediment metagenome</name>
    <dbReference type="NCBI Taxonomy" id="412755"/>
    <lineage>
        <taxon>unclassified sequences</taxon>
        <taxon>metagenomes</taxon>
        <taxon>ecological metagenomes</taxon>
    </lineage>
</organism>
<gene>
    <name evidence="4" type="ORF">S01H1_57153</name>
</gene>
<reference evidence="4" key="1">
    <citation type="journal article" date="2014" name="Front. Microbiol.">
        <title>High frequency of phylogenetically diverse reductive dehalogenase-homologous genes in deep subseafloor sedimentary metagenomes.</title>
        <authorList>
            <person name="Kawai M."/>
            <person name="Futagami T."/>
            <person name="Toyoda A."/>
            <person name="Takaki Y."/>
            <person name="Nishi S."/>
            <person name="Hori S."/>
            <person name="Arai W."/>
            <person name="Tsubouchi T."/>
            <person name="Morono Y."/>
            <person name="Uchiyama I."/>
            <person name="Ito T."/>
            <person name="Fujiyama A."/>
            <person name="Inagaki F."/>
            <person name="Takami H."/>
        </authorList>
    </citation>
    <scope>NUCLEOTIDE SEQUENCE</scope>
    <source>
        <strain evidence="4">Expedition CK06-06</strain>
    </source>
</reference>
<dbReference type="EMBL" id="BARS01037260">
    <property type="protein sequence ID" value="GAG24311.1"/>
    <property type="molecule type" value="Genomic_DNA"/>
</dbReference>
<name>X0XH74_9ZZZZ</name>
<dbReference type="CDD" id="cd02274">
    <property type="entry name" value="DHDPR_N"/>
    <property type="match status" value="1"/>
</dbReference>
<keyword evidence="1" id="KW-0521">NADP</keyword>
<dbReference type="GO" id="GO:0009089">
    <property type="term" value="P:lysine biosynthetic process via diaminopimelate"/>
    <property type="evidence" value="ECO:0007669"/>
    <property type="project" value="InterPro"/>
</dbReference>